<dbReference type="EMBL" id="PDUG01000009">
    <property type="protein sequence ID" value="PIC14032.1"/>
    <property type="molecule type" value="Genomic_DNA"/>
</dbReference>
<reference evidence="2" key="2">
    <citation type="journal article" date="2018" name="Science">
        <title>Rapid genome shrinkage in a self-fertile nematode reveals sperm competition proteins.</title>
        <authorList>
            <person name="Yin D."/>
            <person name="Schwarz E.M."/>
            <person name="Thomas C.G."/>
            <person name="Felde R.L."/>
            <person name="Korf I.F."/>
            <person name="Cutter A.D."/>
            <person name="Schartner C.M."/>
            <person name="Ralston E.J."/>
            <person name="Meyer B.J."/>
            <person name="Haag E.S."/>
        </authorList>
    </citation>
    <scope>NUCLEOTIDE SEQUENCE</scope>
    <source>
        <strain evidence="2">JU1422</strain>
    </source>
</reference>
<gene>
    <name evidence="1" type="ORF">B9Z55_027345</name>
    <name evidence="2" type="ORF">B9Z55_027350</name>
</gene>
<accession>A0A2G5SG63</accession>
<name>A0A2G5SG63_9PELO</name>
<dbReference type="Gene3D" id="3.10.100.10">
    <property type="entry name" value="Mannose-Binding Protein A, subunit A"/>
    <property type="match status" value="1"/>
</dbReference>
<sequence>MHQLSVHFWHETAEDVQHLRKRYVGRLVNFQNGGERGLVWVGAHRNPGCPTARSCAPIDAFSWTDGYTTGRTEFAWAPGEPSTWLKNGGTQNCAIMHTTAFDGQIINLVHGALNDSMCAFIWQMVACGKRPDSR</sequence>
<evidence type="ECO:0008006" key="4">
    <source>
        <dbReference type="Google" id="ProtNLM"/>
    </source>
</evidence>
<dbReference type="AlphaFoldDB" id="A0A2G5SG63"/>
<dbReference type="PANTHER" id="PTHR23124">
    <property type="entry name" value="C-TYPE LECTIN DOMAIN-CONTAINING PROTEIN-RELATED-RELATED"/>
    <property type="match status" value="1"/>
</dbReference>
<proteinExistence type="predicted"/>
<dbReference type="SUPFAM" id="SSF56436">
    <property type="entry name" value="C-type lectin-like"/>
    <property type="match status" value="1"/>
</dbReference>
<dbReference type="PANTHER" id="PTHR23124:SF152">
    <property type="entry name" value="C-TYPE LECTIN-RELATED"/>
    <property type="match status" value="1"/>
</dbReference>
<dbReference type="OrthoDB" id="5906624at2759"/>
<dbReference type="InterPro" id="IPR016187">
    <property type="entry name" value="CTDL_fold"/>
</dbReference>
<keyword evidence="3" id="KW-1185">Reference proteome</keyword>
<dbReference type="Proteomes" id="UP000230233">
    <property type="component" value="Unassembled WGS sequence"/>
</dbReference>
<organism evidence="2 3">
    <name type="scientific">Caenorhabditis nigoni</name>
    <dbReference type="NCBI Taxonomy" id="1611254"/>
    <lineage>
        <taxon>Eukaryota</taxon>
        <taxon>Metazoa</taxon>
        <taxon>Ecdysozoa</taxon>
        <taxon>Nematoda</taxon>
        <taxon>Chromadorea</taxon>
        <taxon>Rhabditida</taxon>
        <taxon>Rhabditina</taxon>
        <taxon>Rhabditomorpha</taxon>
        <taxon>Rhabditoidea</taxon>
        <taxon>Rhabditidae</taxon>
        <taxon>Peloderinae</taxon>
        <taxon>Caenorhabditis</taxon>
    </lineage>
</organism>
<evidence type="ECO:0000313" key="3">
    <source>
        <dbReference type="Proteomes" id="UP000230233"/>
    </source>
</evidence>
<dbReference type="InterPro" id="IPR016186">
    <property type="entry name" value="C-type_lectin-like/link_sf"/>
</dbReference>
<evidence type="ECO:0000313" key="2">
    <source>
        <dbReference type="EMBL" id="PIC14040.1"/>
    </source>
</evidence>
<protein>
    <recommendedName>
        <fullName evidence="4">C-type lectin domain-containing protein</fullName>
    </recommendedName>
</protein>
<dbReference type="EMBL" id="PDUG01000009">
    <property type="protein sequence ID" value="PIC14040.1"/>
    <property type="molecule type" value="Genomic_DNA"/>
</dbReference>
<comment type="caution">
    <text evidence="2">The sequence shown here is derived from an EMBL/GenBank/DDBJ whole genome shotgun (WGS) entry which is preliminary data.</text>
</comment>
<evidence type="ECO:0000313" key="1">
    <source>
        <dbReference type="EMBL" id="PIC14032.1"/>
    </source>
</evidence>
<reference evidence="3" key="1">
    <citation type="submission" date="2017-10" db="EMBL/GenBank/DDBJ databases">
        <title>Rapid genome shrinkage in a self-fertile nematode reveals novel sperm competition proteins.</title>
        <authorList>
            <person name="Yin D."/>
            <person name="Schwarz E.M."/>
            <person name="Thomas C.G."/>
            <person name="Felde R.L."/>
            <person name="Korf I.F."/>
            <person name="Cutter A.D."/>
            <person name="Schartner C.M."/>
            <person name="Ralston E.J."/>
            <person name="Meyer B.J."/>
            <person name="Haag E.S."/>
        </authorList>
    </citation>
    <scope>NUCLEOTIDE SEQUENCE [LARGE SCALE GENOMIC DNA]</scope>
    <source>
        <strain evidence="3">JU1422</strain>
    </source>
</reference>
<dbReference type="STRING" id="1611254.A0A2G5SG63"/>